<evidence type="ECO:0000256" key="4">
    <source>
        <dbReference type="ARBA" id="ARBA00023204"/>
    </source>
</evidence>
<dbReference type="NCBIfam" id="TIGR00585">
    <property type="entry name" value="mutl"/>
    <property type="match status" value="1"/>
</dbReference>
<dbReference type="EMBL" id="AWXZ01000002">
    <property type="protein sequence ID" value="ESR27501.1"/>
    <property type="molecule type" value="Genomic_DNA"/>
</dbReference>
<dbReference type="InterPro" id="IPR020667">
    <property type="entry name" value="DNA_mismatch_repair_MutL"/>
</dbReference>
<comment type="caution">
    <text evidence="9">The sequence shown here is derived from an EMBL/GenBank/DDBJ whole genome shotgun (WGS) entry which is preliminary data.</text>
</comment>
<dbReference type="RefSeq" id="WP_023430183.1">
    <property type="nucleotide sequence ID" value="NZ_AWXZ01000002.1"/>
</dbReference>
<dbReference type="InterPro" id="IPR038973">
    <property type="entry name" value="MutL/Mlh/Pms-like"/>
</dbReference>
<feature type="domain" description="DNA mismatch repair protein S5" evidence="8">
    <location>
        <begin position="210"/>
        <end position="328"/>
    </location>
</feature>
<evidence type="ECO:0000256" key="1">
    <source>
        <dbReference type="ARBA" id="ARBA00006082"/>
    </source>
</evidence>
<dbReference type="SUPFAM" id="SSF118116">
    <property type="entry name" value="DNA mismatch repair protein MutL"/>
    <property type="match status" value="1"/>
</dbReference>
<evidence type="ECO:0000256" key="6">
    <source>
        <dbReference type="SAM" id="MobiDB-lite"/>
    </source>
</evidence>
<dbReference type="InterPro" id="IPR042121">
    <property type="entry name" value="MutL_C_regsub"/>
</dbReference>
<accession>V4RNE1</accession>
<dbReference type="PATRIC" id="fig|631454.5.peg.24"/>
<evidence type="ECO:0000259" key="7">
    <source>
        <dbReference type="SMART" id="SM00853"/>
    </source>
</evidence>
<dbReference type="GO" id="GO:0006298">
    <property type="term" value="P:mismatch repair"/>
    <property type="evidence" value="ECO:0007669"/>
    <property type="project" value="UniProtKB-UniRule"/>
</dbReference>
<dbReference type="GO" id="GO:0016887">
    <property type="term" value="F:ATP hydrolysis activity"/>
    <property type="evidence" value="ECO:0007669"/>
    <property type="project" value="InterPro"/>
</dbReference>
<feature type="domain" description="MutL C-terminal dimerisation" evidence="7">
    <location>
        <begin position="422"/>
        <end position="565"/>
    </location>
</feature>
<dbReference type="Gene3D" id="3.30.565.10">
    <property type="entry name" value="Histidine kinase-like ATPase, C-terminal domain"/>
    <property type="match status" value="1"/>
</dbReference>
<dbReference type="GO" id="GO:0032300">
    <property type="term" value="C:mismatch repair complex"/>
    <property type="evidence" value="ECO:0007669"/>
    <property type="project" value="InterPro"/>
</dbReference>
<evidence type="ECO:0000256" key="3">
    <source>
        <dbReference type="ARBA" id="ARBA00022763"/>
    </source>
</evidence>
<dbReference type="InterPro" id="IPR002099">
    <property type="entry name" value="MutL/Mlh/PMS"/>
</dbReference>
<keyword evidence="4 5" id="KW-0234">DNA repair</keyword>
<dbReference type="NCBIfam" id="NF000953">
    <property type="entry name" value="PRK00095.2-4"/>
    <property type="match status" value="1"/>
</dbReference>
<dbReference type="OrthoDB" id="9763467at2"/>
<protein>
    <recommendedName>
        <fullName evidence="2 5">DNA mismatch repair protein MutL</fullName>
    </recommendedName>
</protein>
<dbReference type="CDD" id="cd16926">
    <property type="entry name" value="HATPase_MutL-MLH-PMS-like"/>
    <property type="match status" value="1"/>
</dbReference>
<keyword evidence="10" id="KW-1185">Reference proteome</keyword>
<dbReference type="Gene3D" id="3.30.1370.100">
    <property type="entry name" value="MutL, C-terminal domain, regulatory subdomain"/>
    <property type="match status" value="1"/>
</dbReference>
<dbReference type="SUPFAM" id="SSF54211">
    <property type="entry name" value="Ribosomal protein S5 domain 2-like"/>
    <property type="match status" value="1"/>
</dbReference>
<dbReference type="Pfam" id="PF08676">
    <property type="entry name" value="MutL_C"/>
    <property type="match status" value="1"/>
</dbReference>
<dbReference type="InterPro" id="IPR014762">
    <property type="entry name" value="DNA_mismatch_repair_CS"/>
</dbReference>
<evidence type="ECO:0000256" key="5">
    <source>
        <dbReference type="HAMAP-Rule" id="MF_00149"/>
    </source>
</evidence>
<dbReference type="Gene3D" id="3.30.230.10">
    <property type="match status" value="1"/>
</dbReference>
<dbReference type="SMART" id="SM01340">
    <property type="entry name" value="DNA_mis_repair"/>
    <property type="match status" value="1"/>
</dbReference>
<organism evidence="9 10">
    <name type="scientific">Lutibaculum baratangense AMV1</name>
    <dbReference type="NCBI Taxonomy" id="631454"/>
    <lineage>
        <taxon>Bacteria</taxon>
        <taxon>Pseudomonadati</taxon>
        <taxon>Pseudomonadota</taxon>
        <taxon>Alphaproteobacteria</taxon>
        <taxon>Hyphomicrobiales</taxon>
        <taxon>Tepidamorphaceae</taxon>
        <taxon>Lutibaculum</taxon>
    </lineage>
</organism>
<dbReference type="eggNOG" id="COG0323">
    <property type="taxonomic scope" value="Bacteria"/>
</dbReference>
<dbReference type="InterPro" id="IPR020568">
    <property type="entry name" value="Ribosomal_Su5_D2-typ_SF"/>
</dbReference>
<dbReference type="InterPro" id="IPR036890">
    <property type="entry name" value="HATPase_C_sf"/>
</dbReference>
<proteinExistence type="inferred from homology"/>
<evidence type="ECO:0000313" key="9">
    <source>
        <dbReference type="EMBL" id="ESR27501.1"/>
    </source>
</evidence>
<dbReference type="InterPro" id="IPR013507">
    <property type="entry name" value="DNA_mismatch_S5_2-like"/>
</dbReference>
<comment type="function">
    <text evidence="5">This protein is involved in the repair of mismatches in DNA. It is required for dam-dependent methyl-directed DNA mismatch repair. May act as a 'molecular matchmaker', a protein that promotes the formation of a stable complex between two or more DNA-binding proteins in an ATP-dependent manner without itself being part of a final effector complex.</text>
</comment>
<dbReference type="InterPro" id="IPR042120">
    <property type="entry name" value="MutL_C_dimsub"/>
</dbReference>
<dbReference type="CDD" id="cd00782">
    <property type="entry name" value="MutL_Trans"/>
    <property type="match status" value="1"/>
</dbReference>
<dbReference type="STRING" id="631454.N177_0024"/>
<gene>
    <name evidence="5" type="primary">mutL</name>
    <name evidence="9" type="ORF">N177_0024</name>
</gene>
<dbReference type="PANTHER" id="PTHR10073">
    <property type="entry name" value="DNA MISMATCH REPAIR PROTEIN MLH, PMS, MUTL"/>
    <property type="match status" value="1"/>
</dbReference>
<dbReference type="Gene3D" id="3.30.1540.20">
    <property type="entry name" value="MutL, C-terminal domain, dimerisation subdomain"/>
    <property type="match status" value="1"/>
</dbReference>
<evidence type="ECO:0000259" key="8">
    <source>
        <dbReference type="SMART" id="SM01340"/>
    </source>
</evidence>
<evidence type="ECO:0000256" key="2">
    <source>
        <dbReference type="ARBA" id="ARBA00021975"/>
    </source>
</evidence>
<comment type="similarity">
    <text evidence="1 5">Belongs to the DNA mismatch repair MutL/HexB family.</text>
</comment>
<dbReference type="InterPro" id="IPR014721">
    <property type="entry name" value="Ribsml_uS5_D2-typ_fold_subgr"/>
</dbReference>
<dbReference type="GO" id="GO:0005524">
    <property type="term" value="F:ATP binding"/>
    <property type="evidence" value="ECO:0007669"/>
    <property type="project" value="InterPro"/>
</dbReference>
<dbReference type="GO" id="GO:0140664">
    <property type="term" value="F:ATP-dependent DNA damage sensor activity"/>
    <property type="evidence" value="ECO:0007669"/>
    <property type="project" value="InterPro"/>
</dbReference>
<dbReference type="InterPro" id="IPR037198">
    <property type="entry name" value="MutL_C_sf"/>
</dbReference>
<name>V4RNE1_9HYPH</name>
<dbReference type="Pfam" id="PF13589">
    <property type="entry name" value="HATPase_c_3"/>
    <property type="match status" value="1"/>
</dbReference>
<dbReference type="Pfam" id="PF01119">
    <property type="entry name" value="DNA_mis_repair"/>
    <property type="match status" value="1"/>
</dbReference>
<dbReference type="GO" id="GO:0030983">
    <property type="term" value="F:mismatched DNA binding"/>
    <property type="evidence" value="ECO:0007669"/>
    <property type="project" value="InterPro"/>
</dbReference>
<reference evidence="9 10" key="1">
    <citation type="journal article" date="2014" name="Genome Announc.">
        <title>Draft Genome Sequence of Lutibaculum baratangense Strain AMV1T, Isolated from a Mud Volcano in Andamans, India.</title>
        <authorList>
            <person name="Singh A."/>
            <person name="Sreenivas A."/>
            <person name="Sathyanarayana Reddy G."/>
            <person name="Pinnaka A.K."/>
            <person name="Shivaji S."/>
        </authorList>
    </citation>
    <scope>NUCLEOTIDE SEQUENCE [LARGE SCALE GENOMIC DNA]</scope>
    <source>
        <strain evidence="9 10">AMV1</strain>
    </source>
</reference>
<dbReference type="SUPFAM" id="SSF55874">
    <property type="entry name" value="ATPase domain of HSP90 chaperone/DNA topoisomerase II/histidine kinase"/>
    <property type="match status" value="1"/>
</dbReference>
<dbReference type="PANTHER" id="PTHR10073:SF12">
    <property type="entry name" value="DNA MISMATCH REPAIR PROTEIN MLH1"/>
    <property type="match status" value="1"/>
</dbReference>
<dbReference type="Proteomes" id="UP000017819">
    <property type="component" value="Unassembled WGS sequence"/>
</dbReference>
<dbReference type="InterPro" id="IPR014790">
    <property type="entry name" value="MutL_C"/>
</dbReference>
<dbReference type="PROSITE" id="PS00058">
    <property type="entry name" value="DNA_MISMATCH_REPAIR_1"/>
    <property type="match status" value="1"/>
</dbReference>
<dbReference type="HAMAP" id="MF_00149">
    <property type="entry name" value="DNA_mis_repair"/>
    <property type="match status" value="1"/>
</dbReference>
<dbReference type="SMART" id="SM00853">
    <property type="entry name" value="MutL_C"/>
    <property type="match status" value="1"/>
</dbReference>
<evidence type="ECO:0000313" key="10">
    <source>
        <dbReference type="Proteomes" id="UP000017819"/>
    </source>
</evidence>
<keyword evidence="3 5" id="KW-0227">DNA damage</keyword>
<feature type="region of interest" description="Disordered" evidence="6">
    <location>
        <begin position="393"/>
        <end position="414"/>
    </location>
</feature>
<dbReference type="FunFam" id="3.30.565.10:FF:000003">
    <property type="entry name" value="DNA mismatch repair endonuclease MutL"/>
    <property type="match status" value="1"/>
</dbReference>
<dbReference type="AlphaFoldDB" id="V4RNE1"/>
<sequence length="608" mass="64945">MAVRRLPDTIVDRIAAGEVIERPSSVVKELVENAVDAGARRIDVVVEAGGRRLIRVSDDGCGMDENDLVLAVERHATSKLPEGDLVDIRTLGFRGEALPSIGSVSRLTVTSRTPACDSAHQILVEAGARHAVAPAALSCGTIVEVRDLFAATPARLRFLKSETAENQAVSDVVRRLALAHPELGFTLTVGERNTLKTAPGLGDEALRGRIRDVLGREFVENGLELLVEREGVRLSGLAGLPTWHHATTRHVFLFVNGRPIRDRALIGAIKAGYGDVMPRDRYPACVLFLDLDPREVDVNVHPAKSEVRFRDPGLVRGLLVSGLRTTLLAAGPTSAPSRAADAMAAMQARPAAGYGGSTAGQGGWSAPYAPPRQATAYGPRNGFSEESPAFQAFAPPSADARPPEGEAESGEANGFAHPLGAARAQLHETYIVAQTADGIVIVDQHAAHERLVYEGLKRQLAERGPVSQGLLIPEVVEMAPADAERLVEAADELARLGLRIEAFGPGAVSVTEVPSLLGDFDVKGLVKDLAEEIAEIGTSARLADRLDHVAATMACHHSVRAGRRLNPAEMNALLREMEETPNSGQCNHGRPTFVELKLGDIERLFGRK</sequence>